<evidence type="ECO:0000259" key="5">
    <source>
        <dbReference type="SMART" id="SM00729"/>
    </source>
</evidence>
<dbReference type="EMBL" id="CP001727">
    <property type="protein sequence ID" value="ACV59485.1"/>
    <property type="molecule type" value="Genomic_DNA"/>
</dbReference>
<reference evidence="7" key="1">
    <citation type="submission" date="2009-09" db="EMBL/GenBank/DDBJ databases">
        <title>The complete chromosome of Alicyclobacillus acidocaldarius subsp. acidocaldarius DSM 446.</title>
        <authorList>
            <consortium name="US DOE Joint Genome Institute (JGI-PGF)"/>
            <person name="Lucas S."/>
            <person name="Copeland A."/>
            <person name="Lapidus A."/>
            <person name="Glavina del Rio T."/>
            <person name="Dalin E."/>
            <person name="Tice H."/>
            <person name="Bruce D."/>
            <person name="Goodwin L."/>
            <person name="Pitluck S."/>
            <person name="Kyrpides N."/>
            <person name="Mavromatis K."/>
            <person name="Ivanova N."/>
            <person name="Ovchinnikova G."/>
            <person name="Chertkov O."/>
            <person name="Sims D."/>
            <person name="Brettin T."/>
            <person name="Detter J.C."/>
            <person name="Han C."/>
            <person name="Larimer F."/>
            <person name="Land M."/>
            <person name="Hauser L."/>
            <person name="Markowitz V."/>
            <person name="Cheng J.-F."/>
            <person name="Hugenholtz P."/>
            <person name="Woyke T."/>
            <person name="Wu D."/>
            <person name="Pukall R."/>
            <person name="Klenk H.-P."/>
            <person name="Eisen J.A."/>
        </authorList>
    </citation>
    <scope>NUCLEOTIDE SEQUENCE [LARGE SCALE GENOMIC DNA]</scope>
    <source>
        <strain evidence="7">ATCC 27009 / DSM 446 / BCRC 14685 / JCM 5260 / KCTC 1825 / NBRC 15652 / NCIMB 11725 / NRRL B-14509 / 104-IA</strain>
    </source>
</reference>
<feature type="region of interest" description="Disordered" evidence="4">
    <location>
        <begin position="327"/>
        <end position="358"/>
    </location>
</feature>
<dbReference type="Gene3D" id="3.80.30.30">
    <property type="match status" value="1"/>
</dbReference>
<dbReference type="eggNOG" id="COG1533">
    <property type="taxonomic scope" value="Bacteria"/>
</dbReference>
<sequence>MAFHLEIAWGLRNEGSGSILESEHMFGFVQVVPRGNARVEAPKFLHLDVKRALNRVRAASMPFSWSLNPYRGCGHGCAFCYARGTHEYLGYSADDTFRSRIHVKLDMPAVLEAELEARLERAGGDLERMAASLGTVAIGTATDPYQSAEARFRITRQCLEVLIRYGVRFSITTRSPLVLRDLDLLRSARLEGVHVSLHALDAEIWRAFEPATPPPAVRLRAMEQLAQAGIPVSVFVAPVLPYLTDDADSIAAVMQAARAAGATDAMVSPLRLAPEVKPWFFSVLKHAYPAMVPRYERLYAGRAYPSRAYAERLYAVEALARRMAGLAPRQTPADSQDAEPAAQTARLARTEPGGAAPGSRYIQLTLPL</sequence>
<dbReference type="Proteomes" id="UP000001917">
    <property type="component" value="Chromosome"/>
</dbReference>
<gene>
    <name evidence="6" type="ordered locus">Aaci_2479</name>
</gene>
<dbReference type="GO" id="GO:0051536">
    <property type="term" value="F:iron-sulfur cluster binding"/>
    <property type="evidence" value="ECO:0007669"/>
    <property type="project" value="UniProtKB-KW"/>
</dbReference>
<dbReference type="Pfam" id="PF04055">
    <property type="entry name" value="Radical_SAM"/>
    <property type="match status" value="1"/>
</dbReference>
<dbReference type="GO" id="GO:0003824">
    <property type="term" value="F:catalytic activity"/>
    <property type="evidence" value="ECO:0007669"/>
    <property type="project" value="InterPro"/>
</dbReference>
<dbReference type="InterPro" id="IPR006638">
    <property type="entry name" value="Elp3/MiaA/NifB-like_rSAM"/>
</dbReference>
<dbReference type="SFLD" id="SFLDS00029">
    <property type="entry name" value="Radical_SAM"/>
    <property type="match status" value="1"/>
</dbReference>
<dbReference type="KEGG" id="aac:Aaci_2479"/>
<evidence type="ECO:0000256" key="4">
    <source>
        <dbReference type="SAM" id="MobiDB-lite"/>
    </source>
</evidence>
<evidence type="ECO:0000313" key="7">
    <source>
        <dbReference type="Proteomes" id="UP000001917"/>
    </source>
</evidence>
<dbReference type="InterPro" id="IPR058240">
    <property type="entry name" value="rSAM_sf"/>
</dbReference>
<dbReference type="STRING" id="521098.Aaci_2479"/>
<evidence type="ECO:0000256" key="3">
    <source>
        <dbReference type="ARBA" id="ARBA00023014"/>
    </source>
</evidence>
<dbReference type="InterPro" id="IPR040086">
    <property type="entry name" value="MJ0683-like"/>
</dbReference>
<dbReference type="PANTHER" id="PTHR43432">
    <property type="entry name" value="SLR0285 PROTEIN"/>
    <property type="match status" value="1"/>
</dbReference>
<keyword evidence="1" id="KW-0479">Metal-binding</keyword>
<keyword evidence="2" id="KW-0408">Iron</keyword>
<organism evidence="6 7">
    <name type="scientific">Alicyclobacillus acidocaldarius subsp. acidocaldarius (strain ATCC 27009 / DSM 446 / BCRC 14685 / JCM 5260 / KCTC 1825 / NBRC 15652 / NCIMB 11725 / NRRL B-14509 / 104-IA)</name>
    <name type="common">Bacillus acidocaldarius</name>
    <dbReference type="NCBI Taxonomy" id="521098"/>
    <lineage>
        <taxon>Bacteria</taxon>
        <taxon>Bacillati</taxon>
        <taxon>Bacillota</taxon>
        <taxon>Bacilli</taxon>
        <taxon>Bacillales</taxon>
        <taxon>Alicyclobacillaceae</taxon>
        <taxon>Alicyclobacillus</taxon>
    </lineage>
</organism>
<feature type="domain" description="Elp3/MiaA/NifB-like radical SAM core" evidence="5">
    <location>
        <begin position="63"/>
        <end position="303"/>
    </location>
</feature>
<evidence type="ECO:0000256" key="2">
    <source>
        <dbReference type="ARBA" id="ARBA00023004"/>
    </source>
</evidence>
<keyword evidence="7" id="KW-1185">Reference proteome</keyword>
<protein>
    <submittedName>
        <fullName evidence="6">Radical SAM domain protein</fullName>
    </submittedName>
</protein>
<evidence type="ECO:0000256" key="1">
    <source>
        <dbReference type="ARBA" id="ARBA00022723"/>
    </source>
</evidence>
<dbReference type="PANTHER" id="PTHR43432:SF3">
    <property type="entry name" value="SLR0285 PROTEIN"/>
    <property type="match status" value="1"/>
</dbReference>
<reference evidence="6 7" key="2">
    <citation type="journal article" date="2010" name="Stand. Genomic Sci.">
        <title>Complete genome sequence of Alicyclobacillus acidocaldarius type strain (104-IA).</title>
        <authorList>
            <person name="Mavromatis K."/>
            <person name="Sikorski J."/>
            <person name="Lapidus A."/>
            <person name="Glavina Del Rio T."/>
            <person name="Copeland A."/>
            <person name="Tice H."/>
            <person name="Cheng J.F."/>
            <person name="Lucas S."/>
            <person name="Chen F."/>
            <person name="Nolan M."/>
            <person name="Bruce D."/>
            <person name="Goodwin L."/>
            <person name="Pitluck S."/>
            <person name="Ivanova N."/>
            <person name="Ovchinnikova G."/>
            <person name="Pati A."/>
            <person name="Chen A."/>
            <person name="Palaniappan K."/>
            <person name="Land M."/>
            <person name="Hauser L."/>
            <person name="Chang Y.J."/>
            <person name="Jeffries C.D."/>
            <person name="Chain P."/>
            <person name="Meincke L."/>
            <person name="Sims D."/>
            <person name="Chertkov O."/>
            <person name="Han C."/>
            <person name="Brettin T."/>
            <person name="Detter J.C."/>
            <person name="Wahrenburg C."/>
            <person name="Rohde M."/>
            <person name="Pukall R."/>
            <person name="Goker M."/>
            <person name="Bristow J."/>
            <person name="Eisen J.A."/>
            <person name="Markowitz V."/>
            <person name="Hugenholtz P."/>
            <person name="Klenk H.P."/>
            <person name="Kyrpides N.C."/>
        </authorList>
    </citation>
    <scope>NUCLEOTIDE SEQUENCE [LARGE SCALE GENOMIC DNA]</scope>
    <source>
        <strain evidence="7">ATCC 27009 / DSM 446 / BCRC 14685 / JCM 5260 / KCTC 1825 / NBRC 15652 / NCIMB 11725 / NRRL B-14509 / 104-IA</strain>
    </source>
</reference>
<dbReference type="SFLD" id="SFLDG01084">
    <property type="entry name" value="Uncharacterised_Radical_SAM_Su"/>
    <property type="match status" value="1"/>
</dbReference>
<dbReference type="InterPro" id="IPR007197">
    <property type="entry name" value="rSAM"/>
</dbReference>
<dbReference type="SMART" id="SM00729">
    <property type="entry name" value="Elp3"/>
    <property type="match status" value="1"/>
</dbReference>
<dbReference type="AlphaFoldDB" id="C8WSK0"/>
<accession>C8WSK0</accession>
<dbReference type="SUPFAM" id="SSF102114">
    <property type="entry name" value="Radical SAM enzymes"/>
    <property type="match status" value="1"/>
</dbReference>
<dbReference type="HOGENOM" id="CLU_015525_2_0_9"/>
<keyword evidence="3" id="KW-0411">Iron-sulfur</keyword>
<name>C8WSK0_ALIAD</name>
<evidence type="ECO:0000313" key="6">
    <source>
        <dbReference type="EMBL" id="ACV59485.1"/>
    </source>
</evidence>
<proteinExistence type="predicted"/>
<dbReference type="GO" id="GO:0046872">
    <property type="term" value="F:metal ion binding"/>
    <property type="evidence" value="ECO:0007669"/>
    <property type="project" value="UniProtKB-KW"/>
</dbReference>